<dbReference type="PANTHER" id="PTHR46228">
    <property type="entry name" value="KELCH DOMAIN-CONTAINING PROTEIN"/>
    <property type="match status" value="1"/>
</dbReference>
<evidence type="ECO:0000256" key="2">
    <source>
        <dbReference type="ARBA" id="ARBA00022737"/>
    </source>
</evidence>
<dbReference type="Gene3D" id="2.120.10.80">
    <property type="entry name" value="Kelch-type beta propeller"/>
    <property type="match status" value="1"/>
</dbReference>
<keyword evidence="4" id="KW-1185">Reference proteome</keyword>
<organism evidence="3 4">
    <name type="scientific">Blyttiomyces helicus</name>
    <dbReference type="NCBI Taxonomy" id="388810"/>
    <lineage>
        <taxon>Eukaryota</taxon>
        <taxon>Fungi</taxon>
        <taxon>Fungi incertae sedis</taxon>
        <taxon>Chytridiomycota</taxon>
        <taxon>Chytridiomycota incertae sedis</taxon>
        <taxon>Chytridiomycetes</taxon>
        <taxon>Chytridiomycetes incertae sedis</taxon>
        <taxon>Blyttiomyces</taxon>
    </lineage>
</organism>
<name>A0A4P9W2K6_9FUNG</name>
<dbReference type="SUPFAM" id="SSF117281">
    <property type="entry name" value="Kelch motif"/>
    <property type="match status" value="1"/>
</dbReference>
<dbReference type="OrthoDB" id="5595608at2759"/>
<evidence type="ECO:0000313" key="4">
    <source>
        <dbReference type="Proteomes" id="UP000269721"/>
    </source>
</evidence>
<dbReference type="Pfam" id="PF24681">
    <property type="entry name" value="Kelch_KLHDC2_KLHL20_DRC7"/>
    <property type="match status" value="1"/>
</dbReference>
<reference evidence="4" key="1">
    <citation type="journal article" date="2018" name="Nat. Microbiol.">
        <title>Leveraging single-cell genomics to expand the fungal tree of life.</title>
        <authorList>
            <person name="Ahrendt S.R."/>
            <person name="Quandt C.A."/>
            <person name="Ciobanu D."/>
            <person name="Clum A."/>
            <person name="Salamov A."/>
            <person name="Andreopoulos B."/>
            <person name="Cheng J.F."/>
            <person name="Woyke T."/>
            <person name="Pelin A."/>
            <person name="Henrissat B."/>
            <person name="Reynolds N.K."/>
            <person name="Benny G.L."/>
            <person name="Smith M.E."/>
            <person name="James T.Y."/>
            <person name="Grigoriev I.V."/>
        </authorList>
    </citation>
    <scope>NUCLEOTIDE SEQUENCE [LARGE SCALE GENOMIC DNA]</scope>
</reference>
<dbReference type="PANTHER" id="PTHR46228:SF2">
    <property type="entry name" value="KELCH REPEAT PROTEIN (AFU_ORTHOLOGUE AFUA_4G14350)"/>
    <property type="match status" value="1"/>
</dbReference>
<protein>
    <recommendedName>
        <fullName evidence="5">Galactose oxidase</fullName>
    </recommendedName>
</protein>
<keyword evidence="1" id="KW-0880">Kelch repeat</keyword>
<evidence type="ECO:0008006" key="5">
    <source>
        <dbReference type="Google" id="ProtNLM"/>
    </source>
</evidence>
<dbReference type="InterPro" id="IPR015915">
    <property type="entry name" value="Kelch-typ_b-propeller"/>
</dbReference>
<dbReference type="EMBL" id="KZ998254">
    <property type="protein sequence ID" value="RKO86374.1"/>
    <property type="molecule type" value="Genomic_DNA"/>
</dbReference>
<evidence type="ECO:0000313" key="3">
    <source>
        <dbReference type="EMBL" id="RKO86374.1"/>
    </source>
</evidence>
<sequence length="283" mass="30400">MDLITLQWAPPLFHIANMPVRDGHTMVMIGKAAYIFGGEANSITVNTDGMPHQILVLKDLWKLDFSGTTPVTTLLNVTGAGPAPRKYHCATPLGTDAMLIHGGQSDIDHNFADTWIYNATLNTWTDVTHPSDSSLIVYGHGCATITASGTPFRFGGDWSNGGLLSWAPATGWVHVYAPGPAPQMQDIMHQMTAFGDTLVVTVQLNHPRSVLLHNEDSQAFYYYNSISDSWTMTNSTSALTSITSTSGSSISSTSGSPISPISHSAFSAVAKGIMMLCLFVYSI</sequence>
<dbReference type="Proteomes" id="UP000269721">
    <property type="component" value="Unassembled WGS sequence"/>
</dbReference>
<dbReference type="AlphaFoldDB" id="A0A4P9W2K6"/>
<gene>
    <name evidence="3" type="ORF">BDK51DRAFT_37878</name>
</gene>
<evidence type="ECO:0000256" key="1">
    <source>
        <dbReference type="ARBA" id="ARBA00022441"/>
    </source>
</evidence>
<proteinExistence type="predicted"/>
<accession>A0A4P9W2K6</accession>
<keyword evidence="2" id="KW-0677">Repeat</keyword>